<dbReference type="Gene3D" id="3.40.228.10">
    <property type="entry name" value="Dimethylsulfoxide Reductase, domain 2"/>
    <property type="match status" value="1"/>
</dbReference>
<dbReference type="InterPro" id="IPR006657">
    <property type="entry name" value="MoPterin_dinucl-bd_dom"/>
</dbReference>
<evidence type="ECO:0000256" key="1">
    <source>
        <dbReference type="ARBA" id="ARBA00001942"/>
    </source>
</evidence>
<dbReference type="PANTHER" id="PTHR43742">
    <property type="entry name" value="TRIMETHYLAMINE-N-OXIDE REDUCTASE"/>
    <property type="match status" value="1"/>
</dbReference>
<reference evidence="9 10" key="1">
    <citation type="submission" date="2015-09" db="EMBL/GenBank/DDBJ databases">
        <title>Draft genome sequence of Kouleothrix aurantiaca JCM 19913.</title>
        <authorList>
            <person name="Hemp J."/>
        </authorList>
    </citation>
    <scope>NUCLEOTIDE SEQUENCE [LARGE SCALE GENOMIC DNA]</scope>
    <source>
        <strain evidence="9 10">COM-B</strain>
    </source>
</reference>
<keyword evidence="3" id="KW-0500">Molybdenum</keyword>
<evidence type="ECO:0000256" key="7">
    <source>
        <dbReference type="ARBA" id="ARBA00023014"/>
    </source>
</evidence>
<dbReference type="Gene3D" id="2.20.25.90">
    <property type="entry name" value="ADC-like domains"/>
    <property type="match status" value="1"/>
</dbReference>
<dbReference type="PROSITE" id="PS00490">
    <property type="entry name" value="MOLYBDOPTERIN_PROK_2"/>
    <property type="match status" value="1"/>
</dbReference>
<dbReference type="PROSITE" id="PS51669">
    <property type="entry name" value="4FE4S_MOW_BIS_MGD"/>
    <property type="match status" value="1"/>
</dbReference>
<evidence type="ECO:0000259" key="8">
    <source>
        <dbReference type="PROSITE" id="PS51669"/>
    </source>
</evidence>
<comment type="cofactor">
    <cofactor evidence="1">
        <name>Mo-bis(molybdopterin guanine dinucleotide)</name>
        <dbReference type="ChEBI" id="CHEBI:60539"/>
    </cofactor>
</comment>
<keyword evidence="5" id="KW-0560">Oxidoreductase</keyword>
<dbReference type="EMBL" id="LJCR01001023">
    <property type="protein sequence ID" value="KPV51198.1"/>
    <property type="molecule type" value="Genomic_DNA"/>
</dbReference>
<dbReference type="Pfam" id="PF04879">
    <property type="entry name" value="Molybdop_Fe4S4"/>
    <property type="match status" value="1"/>
</dbReference>
<dbReference type="GO" id="GO:0016491">
    <property type="term" value="F:oxidoreductase activity"/>
    <property type="evidence" value="ECO:0007669"/>
    <property type="project" value="UniProtKB-KW"/>
</dbReference>
<dbReference type="SUPFAM" id="SSF50692">
    <property type="entry name" value="ADC-like"/>
    <property type="match status" value="1"/>
</dbReference>
<dbReference type="PANTHER" id="PTHR43742:SF6">
    <property type="entry name" value="OXIDOREDUCTASE YYAE-RELATED"/>
    <property type="match status" value="1"/>
</dbReference>
<dbReference type="InterPro" id="IPR006656">
    <property type="entry name" value="Mopterin_OxRdtase"/>
</dbReference>
<keyword evidence="7" id="KW-0411">Iron-sulfur</keyword>
<dbReference type="InterPro" id="IPR009010">
    <property type="entry name" value="Asp_de-COase-like_dom_sf"/>
</dbReference>
<dbReference type="SUPFAM" id="SSF53706">
    <property type="entry name" value="Formate dehydrogenase/DMSO reductase, domains 1-3"/>
    <property type="match status" value="1"/>
</dbReference>
<dbReference type="PATRIC" id="fig|186479.3.peg.147"/>
<evidence type="ECO:0000313" key="10">
    <source>
        <dbReference type="Proteomes" id="UP000050509"/>
    </source>
</evidence>
<name>A0A0P9CZT8_9CHLR</name>
<dbReference type="CDD" id="cd02786">
    <property type="entry name" value="MopB_CT_3"/>
    <property type="match status" value="1"/>
</dbReference>
<dbReference type="Pfam" id="PF00384">
    <property type="entry name" value="Molybdopterin"/>
    <property type="match status" value="1"/>
</dbReference>
<dbReference type="CDD" id="cd02766">
    <property type="entry name" value="MopB_3"/>
    <property type="match status" value="1"/>
</dbReference>
<dbReference type="InterPro" id="IPR006655">
    <property type="entry name" value="Mopterin_OxRdtase_prok_CS"/>
</dbReference>
<evidence type="ECO:0000313" key="9">
    <source>
        <dbReference type="EMBL" id="KPV51198.1"/>
    </source>
</evidence>
<accession>A0A0P9CZT8</accession>
<dbReference type="AlphaFoldDB" id="A0A0P9CZT8"/>
<dbReference type="Pfam" id="PF01568">
    <property type="entry name" value="Molydop_binding"/>
    <property type="match status" value="1"/>
</dbReference>
<proteinExistence type="inferred from homology"/>
<dbReference type="GO" id="GO:0043546">
    <property type="term" value="F:molybdopterin cofactor binding"/>
    <property type="evidence" value="ECO:0007669"/>
    <property type="project" value="InterPro"/>
</dbReference>
<dbReference type="InterPro" id="IPR006963">
    <property type="entry name" value="Mopterin_OxRdtase_4Fe-4S_dom"/>
</dbReference>
<gene>
    <name evidence="9" type="ORF">SE17_22585</name>
</gene>
<dbReference type="Proteomes" id="UP000050509">
    <property type="component" value="Unassembled WGS sequence"/>
</dbReference>
<comment type="caution">
    <text evidence="9">The sequence shown here is derived from an EMBL/GenBank/DDBJ whole genome shotgun (WGS) entry which is preliminary data.</text>
</comment>
<dbReference type="Gene3D" id="3.30.2070.10">
    <property type="entry name" value="Formate dehydrogenase/DMSO reductase"/>
    <property type="match status" value="1"/>
</dbReference>
<dbReference type="GO" id="GO:0051536">
    <property type="term" value="F:iron-sulfur cluster binding"/>
    <property type="evidence" value="ECO:0007669"/>
    <property type="project" value="UniProtKB-KW"/>
</dbReference>
<keyword evidence="10" id="KW-1185">Reference proteome</keyword>
<keyword evidence="6" id="KW-0408">Iron</keyword>
<feature type="domain" description="4Fe-4S Mo/W bis-MGD-type" evidence="8">
    <location>
        <begin position="6"/>
        <end position="63"/>
    </location>
</feature>
<dbReference type="SMART" id="SM00926">
    <property type="entry name" value="Molybdop_Fe4S4"/>
    <property type="match status" value="1"/>
</dbReference>
<keyword evidence="4" id="KW-0479">Metal-binding</keyword>
<organism evidence="9 10">
    <name type="scientific">Kouleothrix aurantiaca</name>
    <dbReference type="NCBI Taxonomy" id="186479"/>
    <lineage>
        <taxon>Bacteria</taxon>
        <taxon>Bacillati</taxon>
        <taxon>Chloroflexota</taxon>
        <taxon>Chloroflexia</taxon>
        <taxon>Chloroflexales</taxon>
        <taxon>Roseiflexineae</taxon>
        <taxon>Roseiflexaceae</taxon>
        <taxon>Kouleothrix</taxon>
    </lineage>
</organism>
<dbReference type="GO" id="GO:0046872">
    <property type="term" value="F:metal ion binding"/>
    <property type="evidence" value="ECO:0007669"/>
    <property type="project" value="UniProtKB-KW"/>
</dbReference>
<evidence type="ECO:0000256" key="3">
    <source>
        <dbReference type="ARBA" id="ARBA00022505"/>
    </source>
</evidence>
<protein>
    <submittedName>
        <fullName evidence="9">Molybdopterin oxidoreductase</fullName>
    </submittedName>
</protein>
<evidence type="ECO:0000256" key="4">
    <source>
        <dbReference type="ARBA" id="ARBA00022723"/>
    </source>
</evidence>
<evidence type="ECO:0000256" key="6">
    <source>
        <dbReference type="ARBA" id="ARBA00023004"/>
    </source>
</evidence>
<sequence>MTTEPITLVRGACPHDCPDTCATITEVQAGRAVRFRADPAHPVTQGWLCAKVRPYLDRVYAPDRLLYPLRRVGPKGSDQWGRISWDAAMAGIAARWQGIVAEYGAAAILPYSYSGTLGLLQLGICNARLWNRMGASDLDRAICGAAAELAVESTLGARMAPDPADVLASELVLIWGHNPASTGPHFMPLLRQAQKRGAHVVVIDPRRTLTARSADEHIRPHPATDGALALGLIHVIFAENLHAEAWLEAHSLGWRELRERAAEFPPERVAAITGVPAETIVALARRYATARPALLKTADGIQRHGNGGQTFRALCCLPAIAGHYGVLGGGLSYSTSGYVRWDAEAVGHASECPPVPRTINMNRLGAALTGEAADPPIKALYVFAANPVTSSPNAGLIVQGLQRDDLFTVVHEQFMTDTARYADIVLPATTQLEHIDLHKAYGHRNLQFNQPAIAPLGEARSNWDVMRALAGAMGYAEPWLHESAEDALRGVIDATRARNPRLAGVTLERLQAEGTVPLSFAEHERVPFADGHFPTPSGKIELRCDAMRAHGLDPLPDFALPDEFRDTRDTRHETRDDGSREPHVSDLASLVLISGASHHYVSSSFANQPGLMAKEGTPFVEINPADAAARGIADGDTVRVASARGWCDLRAVVTDDVPPGVAVAPKGPWASRSPDGRNINWTTPDALGDMAGQSTFHSNLVEIRRADWGQEQNA</sequence>
<dbReference type="InterPro" id="IPR050612">
    <property type="entry name" value="Prok_Mopterin_Oxidored"/>
</dbReference>
<dbReference type="Gene3D" id="2.40.40.20">
    <property type="match status" value="1"/>
</dbReference>
<evidence type="ECO:0000256" key="2">
    <source>
        <dbReference type="ARBA" id="ARBA00010312"/>
    </source>
</evidence>
<dbReference type="PROSITE" id="PS00932">
    <property type="entry name" value="MOLYBDOPTERIN_PROK_3"/>
    <property type="match status" value="1"/>
</dbReference>
<evidence type="ECO:0000256" key="5">
    <source>
        <dbReference type="ARBA" id="ARBA00023002"/>
    </source>
</evidence>
<dbReference type="InterPro" id="IPR037920">
    <property type="entry name" value="YoaE_C"/>
</dbReference>
<dbReference type="Gene3D" id="3.40.50.740">
    <property type="match status" value="1"/>
</dbReference>
<comment type="similarity">
    <text evidence="2">Belongs to the prokaryotic molybdopterin-containing oxidoreductase family.</text>
</comment>